<evidence type="ECO:0000313" key="1">
    <source>
        <dbReference type="EMBL" id="KAK7094289.1"/>
    </source>
</evidence>
<proteinExistence type="predicted"/>
<evidence type="ECO:0000313" key="2">
    <source>
        <dbReference type="Proteomes" id="UP001374579"/>
    </source>
</evidence>
<reference evidence="1 2" key="1">
    <citation type="submission" date="2024-02" db="EMBL/GenBank/DDBJ databases">
        <title>Chromosome-scale genome assembly of the rough periwinkle Littorina saxatilis.</title>
        <authorList>
            <person name="De Jode A."/>
            <person name="Faria R."/>
            <person name="Formenti G."/>
            <person name="Sims Y."/>
            <person name="Smith T.P."/>
            <person name="Tracey A."/>
            <person name="Wood J.M.D."/>
            <person name="Zagrodzka Z.B."/>
            <person name="Johannesson K."/>
            <person name="Butlin R.K."/>
            <person name="Leder E.H."/>
        </authorList>
    </citation>
    <scope>NUCLEOTIDE SEQUENCE [LARGE SCALE GENOMIC DNA]</scope>
    <source>
        <strain evidence="1">Snail1</strain>
        <tissue evidence="1">Muscle</tissue>
    </source>
</reference>
<dbReference type="AlphaFoldDB" id="A0AAN9AWF8"/>
<dbReference type="EMBL" id="JBAMIC010000019">
    <property type="protein sequence ID" value="KAK7094289.1"/>
    <property type="molecule type" value="Genomic_DNA"/>
</dbReference>
<protein>
    <submittedName>
        <fullName evidence="1">Uncharacterized protein</fullName>
    </submittedName>
</protein>
<organism evidence="1 2">
    <name type="scientific">Littorina saxatilis</name>
    <dbReference type="NCBI Taxonomy" id="31220"/>
    <lineage>
        <taxon>Eukaryota</taxon>
        <taxon>Metazoa</taxon>
        <taxon>Spiralia</taxon>
        <taxon>Lophotrochozoa</taxon>
        <taxon>Mollusca</taxon>
        <taxon>Gastropoda</taxon>
        <taxon>Caenogastropoda</taxon>
        <taxon>Littorinimorpha</taxon>
        <taxon>Littorinoidea</taxon>
        <taxon>Littorinidae</taxon>
        <taxon>Littorina</taxon>
    </lineage>
</organism>
<keyword evidence="2" id="KW-1185">Reference proteome</keyword>
<gene>
    <name evidence="1" type="ORF">V1264_007929</name>
</gene>
<sequence length="140" mass="15726">MITHGALHRLWALVQKPLVDLFATRFSKRLPIFVSPFPDPEAWQTNALDIPWTGLEAYAFPPFLLLGRVIRKADLKGPSLLLVAPLWPSQALFPDLLRLAHGPPIPLSLVRGELVQPRTGVPHEEPQLLSLHAWKLFGPR</sequence>
<accession>A0AAN9AWF8</accession>
<name>A0AAN9AWF8_9CAEN</name>
<comment type="caution">
    <text evidence="1">The sequence shown here is derived from an EMBL/GenBank/DDBJ whole genome shotgun (WGS) entry which is preliminary data.</text>
</comment>
<dbReference type="Proteomes" id="UP001374579">
    <property type="component" value="Unassembled WGS sequence"/>
</dbReference>